<keyword evidence="1 3" id="KW-0378">Hydrolase</keyword>
<dbReference type="Pfam" id="PF07859">
    <property type="entry name" value="Abhydrolase_3"/>
    <property type="match status" value="1"/>
</dbReference>
<dbReference type="InterPro" id="IPR013094">
    <property type="entry name" value="AB_hydrolase_3"/>
</dbReference>
<accession>A0A4P8EC82</accession>
<sequence length="280" mass="30327">MSVIDWDDAFANMAYVENSHELPAFWAKRAAAYRAALASARLEQDIAYGNAERQKLDIIWPDGPVQGLAVFVHGGYWMRLDKSHWNDLAEGARARGWAVCIPSYTLTPDARIHQITAEIGAAITTAAGRAGGPICLAGHSAGGHLVSRMLCDDSPLPDAVRARVVHTLSISGLHDLRPLMHTKMNDTLHLDPPEATLESAVLHRPFGSSPLTCWVGGGERPEFLRQSQLMTMIWAGLDVPTHCRIDGMHNHFSVLDGLKDPDAAITAAFLGNPAIEGTST</sequence>
<dbReference type="Gene3D" id="3.40.50.1820">
    <property type="entry name" value="alpha/beta hydrolase"/>
    <property type="match status" value="1"/>
</dbReference>
<name>A0A4P8EC82_9RHOB</name>
<dbReference type="OrthoDB" id="9771666at2"/>
<dbReference type="InterPro" id="IPR029058">
    <property type="entry name" value="AB_hydrolase_fold"/>
</dbReference>
<gene>
    <name evidence="3" type="ORF">EOK75_00120</name>
</gene>
<dbReference type="KEGG" id="pseb:EOK75_00120"/>
<protein>
    <submittedName>
        <fullName evidence="3">Alpha/beta hydrolase</fullName>
    </submittedName>
</protein>
<dbReference type="AlphaFoldDB" id="A0A4P8EC82"/>
<dbReference type="RefSeq" id="WP_137192060.1">
    <property type="nucleotide sequence ID" value="NZ_CP039964.1"/>
</dbReference>
<evidence type="ECO:0000313" key="3">
    <source>
        <dbReference type="EMBL" id="QCO54376.1"/>
    </source>
</evidence>
<feature type="domain" description="Alpha/beta hydrolase fold-3" evidence="2">
    <location>
        <begin position="70"/>
        <end position="151"/>
    </location>
</feature>
<dbReference type="SUPFAM" id="SSF53474">
    <property type="entry name" value="alpha/beta-Hydrolases"/>
    <property type="match status" value="1"/>
</dbReference>
<evidence type="ECO:0000313" key="4">
    <source>
        <dbReference type="Proteomes" id="UP000298631"/>
    </source>
</evidence>
<dbReference type="InterPro" id="IPR050300">
    <property type="entry name" value="GDXG_lipolytic_enzyme"/>
</dbReference>
<evidence type="ECO:0000256" key="1">
    <source>
        <dbReference type="ARBA" id="ARBA00022801"/>
    </source>
</evidence>
<keyword evidence="4" id="KW-1185">Reference proteome</keyword>
<reference evidence="3 4" key="1">
    <citation type="submission" date="2019-05" db="EMBL/GenBank/DDBJ databases">
        <title>Pseudorhodobacter turbinis sp. nov., isolated from the gut of the Korean turban shell.</title>
        <authorList>
            <person name="Jeong Y.-S."/>
            <person name="Kang W.-R."/>
            <person name="Bae J.-W."/>
        </authorList>
    </citation>
    <scope>NUCLEOTIDE SEQUENCE [LARGE SCALE GENOMIC DNA]</scope>
    <source>
        <strain evidence="3 4">S12M18</strain>
    </source>
</reference>
<evidence type="ECO:0000259" key="2">
    <source>
        <dbReference type="Pfam" id="PF07859"/>
    </source>
</evidence>
<organism evidence="3 4">
    <name type="scientific">Pseudorhodobacter turbinis</name>
    <dbReference type="NCBI Taxonomy" id="2500533"/>
    <lineage>
        <taxon>Bacteria</taxon>
        <taxon>Pseudomonadati</taxon>
        <taxon>Pseudomonadota</taxon>
        <taxon>Alphaproteobacteria</taxon>
        <taxon>Rhodobacterales</taxon>
        <taxon>Paracoccaceae</taxon>
        <taxon>Pseudorhodobacter</taxon>
    </lineage>
</organism>
<dbReference type="Proteomes" id="UP000298631">
    <property type="component" value="Chromosome"/>
</dbReference>
<dbReference type="PANTHER" id="PTHR48081:SF33">
    <property type="entry name" value="KYNURENINE FORMAMIDASE"/>
    <property type="match status" value="1"/>
</dbReference>
<proteinExistence type="predicted"/>
<dbReference type="GO" id="GO:0016787">
    <property type="term" value="F:hydrolase activity"/>
    <property type="evidence" value="ECO:0007669"/>
    <property type="project" value="UniProtKB-KW"/>
</dbReference>
<dbReference type="EMBL" id="CP039964">
    <property type="protein sequence ID" value="QCO54376.1"/>
    <property type="molecule type" value="Genomic_DNA"/>
</dbReference>
<dbReference type="PANTHER" id="PTHR48081">
    <property type="entry name" value="AB HYDROLASE SUPERFAMILY PROTEIN C4A8.06C"/>
    <property type="match status" value="1"/>
</dbReference>